<evidence type="ECO:0000313" key="2">
    <source>
        <dbReference type="EMBL" id="MFC4501739.1"/>
    </source>
</evidence>
<dbReference type="EMBL" id="JBHSFK010000012">
    <property type="protein sequence ID" value="MFC4501739.1"/>
    <property type="molecule type" value="Genomic_DNA"/>
</dbReference>
<reference evidence="3" key="1">
    <citation type="journal article" date="2019" name="Int. J. Syst. Evol. Microbiol.">
        <title>The Global Catalogue of Microorganisms (GCM) 10K type strain sequencing project: providing services to taxonomists for standard genome sequencing and annotation.</title>
        <authorList>
            <consortium name="The Broad Institute Genomics Platform"/>
            <consortium name="The Broad Institute Genome Sequencing Center for Infectious Disease"/>
            <person name="Wu L."/>
            <person name="Ma J."/>
        </authorList>
    </citation>
    <scope>NUCLEOTIDE SEQUENCE [LARGE SCALE GENOMIC DNA]</scope>
    <source>
        <strain evidence="3">CGMCC 4.7177</strain>
    </source>
</reference>
<dbReference type="RefSeq" id="WP_381173773.1">
    <property type="nucleotide sequence ID" value="NZ_JBHSFK010000012.1"/>
</dbReference>
<feature type="region of interest" description="Disordered" evidence="1">
    <location>
        <begin position="104"/>
        <end position="142"/>
    </location>
</feature>
<dbReference type="Proteomes" id="UP001595839">
    <property type="component" value="Unassembled WGS sequence"/>
</dbReference>
<evidence type="ECO:0000256" key="1">
    <source>
        <dbReference type="SAM" id="MobiDB-lite"/>
    </source>
</evidence>
<keyword evidence="3" id="KW-1185">Reference proteome</keyword>
<evidence type="ECO:0000313" key="3">
    <source>
        <dbReference type="Proteomes" id="UP001595839"/>
    </source>
</evidence>
<dbReference type="Pfam" id="PF25673">
    <property type="entry name" value="Terminase_7"/>
    <property type="match status" value="1"/>
</dbReference>
<comment type="caution">
    <text evidence="2">The sequence shown here is derived from an EMBL/GenBank/DDBJ whole genome shotgun (WGS) entry which is preliminary data.</text>
</comment>
<feature type="compositionally biased region" description="Basic and acidic residues" evidence="1">
    <location>
        <begin position="130"/>
        <end position="142"/>
    </location>
</feature>
<proteinExistence type="predicted"/>
<dbReference type="InterPro" id="IPR057972">
    <property type="entry name" value="Terminase_7"/>
</dbReference>
<organism evidence="2 3">
    <name type="scientific">Streptomyces vulcanius</name>
    <dbReference type="NCBI Taxonomy" id="1441876"/>
    <lineage>
        <taxon>Bacteria</taxon>
        <taxon>Bacillati</taxon>
        <taxon>Actinomycetota</taxon>
        <taxon>Actinomycetes</taxon>
        <taxon>Kitasatosporales</taxon>
        <taxon>Streptomycetaceae</taxon>
        <taxon>Streptomyces</taxon>
    </lineage>
</organism>
<feature type="region of interest" description="Disordered" evidence="1">
    <location>
        <begin position="1"/>
        <end position="34"/>
    </location>
</feature>
<sequence length="142" mass="16058">MTRGPAPKPNAARRNVHEHAQELGADTQPGRELPRVLGITTGGAKRFWKTWSQSPQSASWVETDWAELEITTKLVDEFFKGDTKVAGEIRQRVAKWGATVEDRNRLRMKIEDPEDESDKDAPAGSPPENRITDDELYRMLSE</sequence>
<accession>A0ABV9APZ5</accession>
<name>A0ABV9APZ5_9ACTN</name>
<protein>
    <submittedName>
        <fullName evidence="2">Uncharacterized protein</fullName>
    </submittedName>
</protein>
<gene>
    <name evidence="2" type="ORF">ACFPIH_19765</name>
</gene>